<comment type="subcellular location">
    <subcellularLocation>
        <location evidence="1 6">Bacterial flagellum basal body</location>
    </subcellularLocation>
</comment>
<accession>A0A255YU83</accession>
<protein>
    <recommendedName>
        <fullName evidence="3 6">Flagellar basal-body rod protein FlgC</fullName>
    </recommendedName>
</protein>
<dbReference type="RefSeq" id="WP_094457818.1">
    <property type="nucleotide sequence ID" value="NZ_NOXU01000031.1"/>
</dbReference>
<dbReference type="GO" id="GO:0030694">
    <property type="term" value="C:bacterial-type flagellum basal body, rod"/>
    <property type="evidence" value="ECO:0007669"/>
    <property type="project" value="UniProtKB-UniRule"/>
</dbReference>
<keyword evidence="8" id="KW-0969">Cilium</keyword>
<dbReference type="OrthoDB" id="9813951at2"/>
<dbReference type="InterPro" id="IPR019776">
    <property type="entry name" value="Flagellar_basal_body_rod_CS"/>
</dbReference>
<comment type="similarity">
    <text evidence="2">Belongs to the flagella basal body rod proteins family.</text>
</comment>
<evidence type="ECO:0000313" key="8">
    <source>
        <dbReference type="EMBL" id="OYQ32783.1"/>
    </source>
</evidence>
<dbReference type="PANTHER" id="PTHR30435">
    <property type="entry name" value="FLAGELLAR PROTEIN"/>
    <property type="match status" value="1"/>
</dbReference>
<keyword evidence="4 6" id="KW-0975">Bacterial flagellum</keyword>
<organism evidence="8 9">
    <name type="scientific">Niveispirillum lacus</name>
    <dbReference type="NCBI Taxonomy" id="1981099"/>
    <lineage>
        <taxon>Bacteria</taxon>
        <taxon>Pseudomonadati</taxon>
        <taxon>Pseudomonadota</taxon>
        <taxon>Alphaproteobacteria</taxon>
        <taxon>Rhodospirillales</taxon>
        <taxon>Azospirillaceae</taxon>
        <taxon>Niveispirillum</taxon>
    </lineage>
</organism>
<evidence type="ECO:0000256" key="5">
    <source>
        <dbReference type="ARBA" id="ARBA00025933"/>
    </source>
</evidence>
<name>A0A255YU83_9PROT</name>
<dbReference type="EMBL" id="NOXU01000031">
    <property type="protein sequence ID" value="OYQ32783.1"/>
    <property type="molecule type" value="Genomic_DNA"/>
</dbReference>
<dbReference type="Proteomes" id="UP000216998">
    <property type="component" value="Unassembled WGS sequence"/>
</dbReference>
<keyword evidence="9" id="KW-1185">Reference proteome</keyword>
<dbReference type="InterPro" id="IPR006299">
    <property type="entry name" value="FlgC"/>
</dbReference>
<evidence type="ECO:0000256" key="1">
    <source>
        <dbReference type="ARBA" id="ARBA00004117"/>
    </source>
</evidence>
<dbReference type="Pfam" id="PF06429">
    <property type="entry name" value="Flg_bbr_C"/>
    <property type="match status" value="1"/>
</dbReference>
<reference evidence="8 9" key="1">
    <citation type="submission" date="2017-07" db="EMBL/GenBank/DDBJ databases">
        <title>Niveispirillum cyanobacteriorum sp. nov., isolated from cyanobacterial aggregates in a eutrophic lake.</title>
        <authorList>
            <person name="Cai H."/>
        </authorList>
    </citation>
    <scope>NUCLEOTIDE SEQUENCE [LARGE SCALE GENOMIC DNA]</scope>
    <source>
        <strain evidence="9">TH1-14</strain>
    </source>
</reference>
<gene>
    <name evidence="8" type="primary">flgC</name>
    <name evidence="8" type="ORF">CHU95_18710</name>
</gene>
<dbReference type="NCBIfam" id="TIGR01395">
    <property type="entry name" value="FlgC"/>
    <property type="match status" value="1"/>
</dbReference>
<comment type="subunit">
    <text evidence="5 6">The basal body constitutes a major portion of the flagellar organelle and consists of four rings (L,P,S, and M) mounted on a central rod. The rod consists of about 26 subunits of FlgG in the distal portion, and FlgB, FlgC and FlgF are thought to build up the proximal portion of the rod with about 6 subunits each.</text>
</comment>
<keyword evidence="8" id="KW-0282">Flagellum</keyword>
<dbReference type="PANTHER" id="PTHR30435:SF2">
    <property type="entry name" value="FLAGELLAR BASAL-BODY ROD PROTEIN FLGC"/>
    <property type="match status" value="1"/>
</dbReference>
<evidence type="ECO:0000256" key="4">
    <source>
        <dbReference type="ARBA" id="ARBA00023143"/>
    </source>
</evidence>
<proteinExistence type="inferred from homology"/>
<evidence type="ECO:0000313" key="9">
    <source>
        <dbReference type="Proteomes" id="UP000216998"/>
    </source>
</evidence>
<dbReference type="AlphaFoldDB" id="A0A255YU83"/>
<dbReference type="InterPro" id="IPR010930">
    <property type="entry name" value="Flg_bb/hook_C_dom"/>
</dbReference>
<dbReference type="PROSITE" id="PS00588">
    <property type="entry name" value="FLAGELLA_BB_ROD"/>
    <property type="match status" value="1"/>
</dbReference>
<comment type="caution">
    <text evidence="8">The sequence shown here is derived from an EMBL/GenBank/DDBJ whole genome shotgun (WGS) entry which is preliminary data.</text>
</comment>
<evidence type="ECO:0000256" key="6">
    <source>
        <dbReference type="RuleBase" id="RU362062"/>
    </source>
</evidence>
<keyword evidence="8" id="KW-0966">Cell projection</keyword>
<sequence>MDLMNSLAASAAGMKVQGTRLRVIAENLANANSTAPSPGDLPYRRKVVLFQNALDKEMQTDLVKVKKIDVDRSDFQRRWDPGHPSADADGYVLLPNVNSLVESMDMREAQRSYEANLNTLDATRQMIMRTVDLLRSN</sequence>
<evidence type="ECO:0000256" key="3">
    <source>
        <dbReference type="ARBA" id="ARBA00017941"/>
    </source>
</evidence>
<evidence type="ECO:0000256" key="2">
    <source>
        <dbReference type="ARBA" id="ARBA00009677"/>
    </source>
</evidence>
<feature type="domain" description="Flagellar basal-body/hook protein C-terminal" evidence="7">
    <location>
        <begin position="89"/>
        <end position="132"/>
    </location>
</feature>
<dbReference type="GO" id="GO:0071978">
    <property type="term" value="P:bacterial-type flagellum-dependent swarming motility"/>
    <property type="evidence" value="ECO:0007669"/>
    <property type="project" value="TreeGrafter"/>
</dbReference>
<evidence type="ECO:0000259" key="7">
    <source>
        <dbReference type="Pfam" id="PF06429"/>
    </source>
</evidence>